<keyword evidence="2" id="KW-0067">ATP-binding</keyword>
<reference evidence="9 10" key="1">
    <citation type="submission" date="2022-12" db="EMBL/GenBank/DDBJ databases">
        <title>Polyphasic characterization of Geotalea uranireducens NIT-SL11 newly isolated from a complex of sewage sludge and microbially reduced graphene oxide.</title>
        <authorList>
            <person name="Xie L."/>
            <person name="Yoshida N."/>
            <person name="Meng L."/>
        </authorList>
    </citation>
    <scope>NUCLEOTIDE SEQUENCE [LARGE SCALE GENOMIC DNA]</scope>
    <source>
        <strain evidence="9 10">NIT-SL11</strain>
    </source>
</reference>
<evidence type="ECO:0000259" key="8">
    <source>
        <dbReference type="PROSITE" id="PS50110"/>
    </source>
</evidence>
<keyword evidence="5" id="KW-0804">Transcription</keyword>
<evidence type="ECO:0000256" key="3">
    <source>
        <dbReference type="ARBA" id="ARBA00023015"/>
    </source>
</evidence>
<dbReference type="PROSITE" id="PS00676">
    <property type="entry name" value="SIGMA54_INTERACT_2"/>
    <property type="match status" value="1"/>
</dbReference>
<evidence type="ECO:0000259" key="7">
    <source>
        <dbReference type="PROSITE" id="PS50045"/>
    </source>
</evidence>
<dbReference type="InterPro" id="IPR025944">
    <property type="entry name" value="Sigma_54_int_dom_CS"/>
</dbReference>
<dbReference type="PROSITE" id="PS00675">
    <property type="entry name" value="SIGMA54_INTERACT_1"/>
    <property type="match status" value="1"/>
</dbReference>
<dbReference type="InterPro" id="IPR009057">
    <property type="entry name" value="Homeodomain-like_sf"/>
</dbReference>
<dbReference type="EMBL" id="AP027151">
    <property type="protein sequence ID" value="BDV44572.1"/>
    <property type="molecule type" value="Genomic_DNA"/>
</dbReference>
<dbReference type="PROSITE" id="PS50045">
    <property type="entry name" value="SIGMA54_INTERACT_4"/>
    <property type="match status" value="1"/>
</dbReference>
<dbReference type="Pfam" id="PF02954">
    <property type="entry name" value="HTH_8"/>
    <property type="match status" value="1"/>
</dbReference>
<dbReference type="CDD" id="cd00009">
    <property type="entry name" value="AAA"/>
    <property type="match status" value="1"/>
</dbReference>
<dbReference type="Pfam" id="PF00072">
    <property type="entry name" value="Response_reg"/>
    <property type="match status" value="1"/>
</dbReference>
<dbReference type="Pfam" id="PF25601">
    <property type="entry name" value="AAA_lid_14"/>
    <property type="match status" value="1"/>
</dbReference>
<keyword evidence="3" id="KW-0805">Transcription regulation</keyword>
<feature type="domain" description="Sigma-54 factor interaction" evidence="7">
    <location>
        <begin position="156"/>
        <end position="384"/>
    </location>
</feature>
<evidence type="ECO:0000256" key="6">
    <source>
        <dbReference type="PROSITE-ProRule" id="PRU00169"/>
    </source>
</evidence>
<dbReference type="PANTHER" id="PTHR32071">
    <property type="entry name" value="TRANSCRIPTIONAL REGULATORY PROTEIN"/>
    <property type="match status" value="1"/>
</dbReference>
<dbReference type="Pfam" id="PF00158">
    <property type="entry name" value="Sigma54_activat"/>
    <property type="match status" value="1"/>
</dbReference>
<dbReference type="Gene3D" id="1.10.10.60">
    <property type="entry name" value="Homeodomain-like"/>
    <property type="match status" value="1"/>
</dbReference>
<evidence type="ECO:0000256" key="4">
    <source>
        <dbReference type="ARBA" id="ARBA00023125"/>
    </source>
</evidence>
<dbReference type="Gene3D" id="3.40.50.300">
    <property type="entry name" value="P-loop containing nucleotide triphosphate hydrolases"/>
    <property type="match status" value="1"/>
</dbReference>
<evidence type="ECO:0000256" key="2">
    <source>
        <dbReference type="ARBA" id="ARBA00022840"/>
    </source>
</evidence>
<protein>
    <submittedName>
        <fullName evidence="9">Sigma-54-dependent Fis family transcriptional regulator</fullName>
    </submittedName>
</protein>
<keyword evidence="1" id="KW-0547">Nucleotide-binding</keyword>
<evidence type="ECO:0000313" key="10">
    <source>
        <dbReference type="Proteomes" id="UP001317705"/>
    </source>
</evidence>
<evidence type="ECO:0000256" key="5">
    <source>
        <dbReference type="ARBA" id="ARBA00023163"/>
    </source>
</evidence>
<dbReference type="PROSITE" id="PS00688">
    <property type="entry name" value="SIGMA54_INTERACT_3"/>
    <property type="match status" value="1"/>
</dbReference>
<dbReference type="SUPFAM" id="SSF52540">
    <property type="entry name" value="P-loop containing nucleoside triphosphate hydrolases"/>
    <property type="match status" value="1"/>
</dbReference>
<keyword evidence="4" id="KW-0238">DNA-binding</keyword>
<dbReference type="SUPFAM" id="SSF52172">
    <property type="entry name" value="CheY-like"/>
    <property type="match status" value="1"/>
</dbReference>
<dbReference type="PANTHER" id="PTHR32071:SF13">
    <property type="entry name" value="RESPONSE REGULATOR HSFA"/>
    <property type="match status" value="1"/>
</dbReference>
<dbReference type="SMART" id="SM00448">
    <property type="entry name" value="REC"/>
    <property type="match status" value="1"/>
</dbReference>
<dbReference type="PROSITE" id="PS50110">
    <property type="entry name" value="RESPONSE_REGULATORY"/>
    <property type="match status" value="1"/>
</dbReference>
<dbReference type="InterPro" id="IPR058031">
    <property type="entry name" value="AAA_lid_NorR"/>
</dbReference>
<proteinExistence type="predicted"/>
<dbReference type="SMART" id="SM00382">
    <property type="entry name" value="AAA"/>
    <property type="match status" value="1"/>
</dbReference>
<evidence type="ECO:0000256" key="1">
    <source>
        <dbReference type="ARBA" id="ARBA00022741"/>
    </source>
</evidence>
<keyword evidence="6" id="KW-0597">Phosphoprotein</keyword>
<dbReference type="InterPro" id="IPR025662">
    <property type="entry name" value="Sigma_54_int_dom_ATP-bd_1"/>
</dbReference>
<dbReference type="InterPro" id="IPR002197">
    <property type="entry name" value="HTH_Fis"/>
</dbReference>
<sequence>MNEELYPAAPILLVDDELPWLRSLSLTLREATGVNNIIKCSDSREVLGILQRTEVSLILLDLTMPHFSGQDLLPMITRDYPDTPVIVLSGLNQVDTAVRCMQLGAVDYYVKTVERERLVTGIQRAFSMKELRDENQRLKARFLEDHLEFPDAFYKIKSRSQKMRAVLQYCEAVAQSSEPILITGESGVGKELIARAIRCIRCPDGPWVAVNVAGLDDNVFSDTLFGHTRGAFTGADRERRGMIEEAAGGTLFLDEIGDLSHASQVKLLRLLQEGEFFPLGADQPRRLKAKLLFATNHELAAKKESGAFRKDLYYRLSAHQVRIPPLRERFEDLPLLIDHFLQEAADSFGKKKPTAPKELATLLSTYAFPGNVRELRAMIYNAVSLHKSHVLSLDSFKAAIGYCGDDGPGPSPVVAEPAATGEPPARLTFPQRLPRLEETANLVVKEALRRSRGNQTLAATMLGITRQALAKRLKKIVSDA</sequence>
<organism evidence="9 10">
    <name type="scientific">Geotalea uraniireducens</name>
    <dbReference type="NCBI Taxonomy" id="351604"/>
    <lineage>
        <taxon>Bacteria</taxon>
        <taxon>Pseudomonadati</taxon>
        <taxon>Thermodesulfobacteriota</taxon>
        <taxon>Desulfuromonadia</taxon>
        <taxon>Geobacterales</taxon>
        <taxon>Geobacteraceae</taxon>
        <taxon>Geotalea</taxon>
    </lineage>
</organism>
<dbReference type="CDD" id="cd00156">
    <property type="entry name" value="REC"/>
    <property type="match status" value="1"/>
</dbReference>
<dbReference type="InterPro" id="IPR027417">
    <property type="entry name" value="P-loop_NTPase"/>
</dbReference>
<dbReference type="Proteomes" id="UP001317705">
    <property type="component" value="Chromosome"/>
</dbReference>
<accession>A0ABN6VYH8</accession>
<dbReference type="InterPro" id="IPR002078">
    <property type="entry name" value="Sigma_54_int"/>
</dbReference>
<dbReference type="InterPro" id="IPR025943">
    <property type="entry name" value="Sigma_54_int_dom_ATP-bd_2"/>
</dbReference>
<feature type="modified residue" description="4-aspartylphosphate" evidence="6">
    <location>
        <position position="61"/>
    </location>
</feature>
<dbReference type="SUPFAM" id="SSF46689">
    <property type="entry name" value="Homeodomain-like"/>
    <property type="match status" value="1"/>
</dbReference>
<dbReference type="Gene3D" id="3.40.50.2300">
    <property type="match status" value="1"/>
</dbReference>
<dbReference type="InterPro" id="IPR011006">
    <property type="entry name" value="CheY-like_superfamily"/>
</dbReference>
<dbReference type="InterPro" id="IPR001789">
    <property type="entry name" value="Sig_transdc_resp-reg_receiver"/>
</dbReference>
<dbReference type="InterPro" id="IPR003593">
    <property type="entry name" value="AAA+_ATPase"/>
</dbReference>
<dbReference type="PRINTS" id="PR01590">
    <property type="entry name" value="HTHFIS"/>
</dbReference>
<keyword evidence="10" id="KW-1185">Reference proteome</keyword>
<gene>
    <name evidence="9" type="ORF">GURASL_34950</name>
</gene>
<feature type="domain" description="Response regulatory" evidence="8">
    <location>
        <begin position="10"/>
        <end position="126"/>
    </location>
</feature>
<evidence type="ECO:0000313" key="9">
    <source>
        <dbReference type="EMBL" id="BDV44572.1"/>
    </source>
</evidence>
<dbReference type="RefSeq" id="WP_282000669.1">
    <property type="nucleotide sequence ID" value="NZ_AP027151.1"/>
</dbReference>
<dbReference type="Gene3D" id="1.10.8.60">
    <property type="match status" value="1"/>
</dbReference>
<name>A0ABN6VYH8_9BACT</name>